<dbReference type="HOGENOM" id="CLU_3069879_0_0_1"/>
<gene>
    <name evidence="1" type="ORF">GLOINDRAFT_33519</name>
</gene>
<organism evidence="1">
    <name type="scientific">Rhizophagus irregularis (strain DAOM 181602 / DAOM 197198 / MUCL 43194)</name>
    <name type="common">Arbuscular mycorrhizal fungus</name>
    <name type="synonym">Glomus intraradices</name>
    <dbReference type="NCBI Taxonomy" id="747089"/>
    <lineage>
        <taxon>Eukaryota</taxon>
        <taxon>Fungi</taxon>
        <taxon>Fungi incertae sedis</taxon>
        <taxon>Mucoromycota</taxon>
        <taxon>Glomeromycotina</taxon>
        <taxon>Glomeromycetes</taxon>
        <taxon>Glomerales</taxon>
        <taxon>Glomeraceae</taxon>
        <taxon>Rhizophagus</taxon>
    </lineage>
</organism>
<sequence>MFINDTTNHLNLPYNFLFSFRSQNLKKRRNEGYLNLETHDDSGKRIKTNFNYP</sequence>
<dbReference type="AlphaFoldDB" id="U9THL7"/>
<dbReference type="EMBL" id="KI290956">
    <property type="protein sequence ID" value="ESA06937.1"/>
    <property type="molecule type" value="Genomic_DNA"/>
</dbReference>
<protein>
    <submittedName>
        <fullName evidence="1">Uncharacterized protein</fullName>
    </submittedName>
</protein>
<reference evidence="1" key="1">
    <citation type="submission" date="2013-07" db="EMBL/GenBank/DDBJ databases">
        <title>The genome of an arbuscular mycorrhizal fungus provides insights into the evolution of the oldest plant symbiosis.</title>
        <authorList>
            <consortium name="DOE Joint Genome Institute"/>
            <person name="Tisserant E."/>
            <person name="Malbreil M."/>
            <person name="Kuo A."/>
            <person name="Kohler A."/>
            <person name="Symeonidi A."/>
            <person name="Balestrini R."/>
            <person name="Charron P."/>
            <person name="Duensing N."/>
            <person name="Frei-dit-Frey N."/>
            <person name="Gianinazzi-Pearson V."/>
            <person name="Gilbert B."/>
            <person name="Handa Y."/>
            <person name="Hijri M."/>
            <person name="Kaul R."/>
            <person name="Kawaguchi M."/>
            <person name="Krajinski F."/>
            <person name="Lammers P."/>
            <person name="Lapierre D."/>
            <person name="Masclaux F.G."/>
            <person name="Murat C."/>
            <person name="Morin E."/>
            <person name="Ndikumana S."/>
            <person name="Pagni M."/>
            <person name="Petitpierre D."/>
            <person name="Requena N."/>
            <person name="Rosikiewicz P."/>
            <person name="Riley R."/>
            <person name="Saito K."/>
            <person name="San Clemente H."/>
            <person name="Shapiro H."/>
            <person name="van Tuinen D."/>
            <person name="Becard G."/>
            <person name="Bonfante P."/>
            <person name="Paszkowski U."/>
            <person name="Shachar-Hill Y."/>
            <person name="Young J.P."/>
            <person name="Sanders I.R."/>
            <person name="Henrissat B."/>
            <person name="Rensing S.A."/>
            <person name="Grigoriev I.V."/>
            <person name="Corradi N."/>
            <person name="Roux C."/>
            <person name="Martin F."/>
        </authorList>
    </citation>
    <scope>NUCLEOTIDE SEQUENCE</scope>
    <source>
        <strain evidence="1">DAOM 197198</strain>
    </source>
</reference>
<accession>U9THL7</accession>
<proteinExistence type="predicted"/>
<evidence type="ECO:0000313" key="1">
    <source>
        <dbReference type="EMBL" id="ESA06937.1"/>
    </source>
</evidence>
<name>U9THL7_RHIID</name>